<sequence>MKRIITSIVVLFISVLTLVMGLILAIPVTIFAIITGKKLLNKSKANSATFNTSSHGTVLEGEYEDVSK</sequence>
<keyword evidence="1" id="KW-1133">Transmembrane helix</keyword>
<accession>A0ABY5LMT8</accession>
<keyword evidence="3" id="KW-1185">Reference proteome</keyword>
<evidence type="ECO:0000313" key="2">
    <source>
        <dbReference type="EMBL" id="UUM32077.1"/>
    </source>
</evidence>
<feature type="transmembrane region" description="Helical" evidence="1">
    <location>
        <begin position="6"/>
        <end position="34"/>
    </location>
</feature>
<keyword evidence="1" id="KW-0472">Membrane</keyword>
<evidence type="ECO:0008006" key="4">
    <source>
        <dbReference type="Google" id="ProtNLM"/>
    </source>
</evidence>
<evidence type="ECO:0000256" key="1">
    <source>
        <dbReference type="SAM" id="Phobius"/>
    </source>
</evidence>
<organism evidence="2 3">
    <name type="scientific">Vibrio japonicus</name>
    <dbReference type="NCBI Taxonomy" id="1824638"/>
    <lineage>
        <taxon>Bacteria</taxon>
        <taxon>Pseudomonadati</taxon>
        <taxon>Pseudomonadota</taxon>
        <taxon>Gammaproteobacteria</taxon>
        <taxon>Vibrionales</taxon>
        <taxon>Vibrionaceae</taxon>
        <taxon>Vibrio</taxon>
    </lineage>
</organism>
<dbReference type="Proteomes" id="UP001058602">
    <property type="component" value="Chromosome 2"/>
</dbReference>
<keyword evidence="1" id="KW-0812">Transmembrane</keyword>
<proteinExistence type="predicted"/>
<reference evidence="2" key="1">
    <citation type="submission" date="2022-07" db="EMBL/GenBank/DDBJ databases">
        <title>Complete genome of Vibrio japonicus strain JCM 31412T and phylogenomic assessment of the Nereis clade of the genus Vibrio.</title>
        <authorList>
            <person name="Shlafstein M.D."/>
            <person name="Emsley S.A."/>
            <person name="Ushijima B."/>
            <person name="Videau P."/>
            <person name="Saw J.H."/>
        </authorList>
    </citation>
    <scope>NUCLEOTIDE SEQUENCE</scope>
    <source>
        <strain evidence="2">JCM 31412</strain>
    </source>
</reference>
<dbReference type="EMBL" id="CP102097">
    <property type="protein sequence ID" value="UUM32077.1"/>
    <property type="molecule type" value="Genomic_DNA"/>
</dbReference>
<evidence type="ECO:0000313" key="3">
    <source>
        <dbReference type="Proteomes" id="UP001058602"/>
    </source>
</evidence>
<gene>
    <name evidence="2" type="ORF">NP165_17410</name>
</gene>
<name>A0ABY5LMT8_9VIBR</name>
<protein>
    <recommendedName>
        <fullName evidence="4">Hydroxylamine reductase</fullName>
    </recommendedName>
</protein>